<evidence type="ECO:0000313" key="1">
    <source>
        <dbReference type="EnsemblMetazoa" id="AALFPA23_002664.P2609"/>
    </source>
</evidence>
<dbReference type="GeneID" id="109422755"/>
<accession>A0ABM1XTB3</accession>
<name>A0ABM1XTB3_AEDAL</name>
<protein>
    <submittedName>
        <fullName evidence="1">Uncharacterized protein</fullName>
    </submittedName>
</protein>
<keyword evidence="2" id="KW-1185">Reference proteome</keyword>
<sequence length="199" mass="22639">MDKTVTVQRSSADNIPNIPSFCEHYEPLLVEEIALVRHPTLVHHGKCALIGYLPERSNGLESLTIPSLPENMQLPDATCSVQLNFDNYRGSIPRNCTVRVYGTMTLQGPSDSALNNSRELICHLEDLKHDLEQRRLSSDERGIILEKERESMGETYHPVLDVHGCERVSRARELIGCNLRLKRINRRLTSRIRDIENGI</sequence>
<dbReference type="EnsemblMetazoa" id="AALFPA23_002664.R2609">
    <property type="protein sequence ID" value="AALFPA23_002664.P2609"/>
    <property type="gene ID" value="AALFPA23_002664"/>
</dbReference>
<evidence type="ECO:0000313" key="2">
    <source>
        <dbReference type="Proteomes" id="UP000069940"/>
    </source>
</evidence>
<reference evidence="1" key="2">
    <citation type="submission" date="2025-05" db="UniProtKB">
        <authorList>
            <consortium name="EnsemblMetazoa"/>
        </authorList>
    </citation>
    <scope>IDENTIFICATION</scope>
    <source>
        <strain evidence="1">Foshan</strain>
    </source>
</reference>
<dbReference type="Proteomes" id="UP000069940">
    <property type="component" value="Unassembled WGS sequence"/>
</dbReference>
<organism evidence="1 2">
    <name type="scientific">Aedes albopictus</name>
    <name type="common">Asian tiger mosquito</name>
    <name type="synonym">Stegomyia albopicta</name>
    <dbReference type="NCBI Taxonomy" id="7160"/>
    <lineage>
        <taxon>Eukaryota</taxon>
        <taxon>Metazoa</taxon>
        <taxon>Ecdysozoa</taxon>
        <taxon>Arthropoda</taxon>
        <taxon>Hexapoda</taxon>
        <taxon>Insecta</taxon>
        <taxon>Pterygota</taxon>
        <taxon>Neoptera</taxon>
        <taxon>Endopterygota</taxon>
        <taxon>Diptera</taxon>
        <taxon>Nematocera</taxon>
        <taxon>Culicoidea</taxon>
        <taxon>Culicidae</taxon>
        <taxon>Culicinae</taxon>
        <taxon>Aedini</taxon>
        <taxon>Aedes</taxon>
        <taxon>Stegomyia</taxon>
    </lineage>
</organism>
<dbReference type="RefSeq" id="XP_062715852.1">
    <property type="nucleotide sequence ID" value="XM_062859868.1"/>
</dbReference>
<proteinExistence type="predicted"/>
<reference evidence="2" key="1">
    <citation type="journal article" date="2015" name="Proc. Natl. Acad. Sci. U.S.A.">
        <title>Genome sequence of the Asian Tiger mosquito, Aedes albopictus, reveals insights into its biology, genetics, and evolution.</title>
        <authorList>
            <person name="Chen X.G."/>
            <person name="Jiang X."/>
            <person name="Gu J."/>
            <person name="Xu M."/>
            <person name="Wu Y."/>
            <person name="Deng Y."/>
            <person name="Zhang C."/>
            <person name="Bonizzoni M."/>
            <person name="Dermauw W."/>
            <person name="Vontas J."/>
            <person name="Armbruster P."/>
            <person name="Huang X."/>
            <person name="Yang Y."/>
            <person name="Zhang H."/>
            <person name="He W."/>
            <person name="Peng H."/>
            <person name="Liu Y."/>
            <person name="Wu K."/>
            <person name="Chen J."/>
            <person name="Lirakis M."/>
            <person name="Topalis P."/>
            <person name="Van Leeuwen T."/>
            <person name="Hall A.B."/>
            <person name="Jiang X."/>
            <person name="Thorpe C."/>
            <person name="Mueller R.L."/>
            <person name="Sun C."/>
            <person name="Waterhouse R.M."/>
            <person name="Yan G."/>
            <person name="Tu Z.J."/>
            <person name="Fang X."/>
            <person name="James A.A."/>
        </authorList>
    </citation>
    <scope>NUCLEOTIDE SEQUENCE [LARGE SCALE GENOMIC DNA]</scope>
    <source>
        <strain evidence="2">Foshan</strain>
    </source>
</reference>